<protein>
    <submittedName>
        <fullName evidence="1">Uncharacterized protein</fullName>
    </submittedName>
</protein>
<accession>A0A371G9W4</accession>
<dbReference type="AlphaFoldDB" id="A0A371G9W4"/>
<evidence type="ECO:0000313" key="1">
    <source>
        <dbReference type="EMBL" id="RDX87321.1"/>
    </source>
</evidence>
<name>A0A371G9W4_MUCPR</name>
<sequence length="162" mass="18667">MSIIPPVPRSLRIRRRASKLHRKSQKLLMLLRRNKHVSSIEAKHILIIDTVIPITTTHILKGNWRICFLCKVWSNRVTEFTCALDPFGKIELRFASFESESSFIVSKSCSFSSFKSSKPYPRCLLRIANLCSPLPPWTLPHSSIVSSSYTPFTFTTWLLLFI</sequence>
<reference evidence="1" key="1">
    <citation type="submission" date="2018-05" db="EMBL/GenBank/DDBJ databases">
        <title>Draft genome of Mucuna pruriens seed.</title>
        <authorList>
            <person name="Nnadi N.E."/>
            <person name="Vos R."/>
            <person name="Hasami M.H."/>
            <person name="Devisetty U.K."/>
            <person name="Aguiy J.C."/>
        </authorList>
    </citation>
    <scope>NUCLEOTIDE SEQUENCE [LARGE SCALE GENOMIC DNA]</scope>
    <source>
        <strain evidence="1">JCA_2017</strain>
    </source>
</reference>
<dbReference type="EMBL" id="QJKJ01006262">
    <property type="protein sequence ID" value="RDX87321.1"/>
    <property type="molecule type" value="Genomic_DNA"/>
</dbReference>
<keyword evidence="2" id="KW-1185">Reference proteome</keyword>
<feature type="non-terminal residue" evidence="1">
    <location>
        <position position="1"/>
    </location>
</feature>
<evidence type="ECO:0000313" key="2">
    <source>
        <dbReference type="Proteomes" id="UP000257109"/>
    </source>
</evidence>
<proteinExistence type="predicted"/>
<comment type="caution">
    <text evidence="1">The sequence shown here is derived from an EMBL/GenBank/DDBJ whole genome shotgun (WGS) entry which is preliminary data.</text>
</comment>
<dbReference type="Proteomes" id="UP000257109">
    <property type="component" value="Unassembled WGS sequence"/>
</dbReference>
<gene>
    <name evidence="1" type="ORF">CR513_31221</name>
</gene>
<organism evidence="1 2">
    <name type="scientific">Mucuna pruriens</name>
    <name type="common">Velvet bean</name>
    <name type="synonym">Dolichos pruriens</name>
    <dbReference type="NCBI Taxonomy" id="157652"/>
    <lineage>
        <taxon>Eukaryota</taxon>
        <taxon>Viridiplantae</taxon>
        <taxon>Streptophyta</taxon>
        <taxon>Embryophyta</taxon>
        <taxon>Tracheophyta</taxon>
        <taxon>Spermatophyta</taxon>
        <taxon>Magnoliopsida</taxon>
        <taxon>eudicotyledons</taxon>
        <taxon>Gunneridae</taxon>
        <taxon>Pentapetalae</taxon>
        <taxon>rosids</taxon>
        <taxon>fabids</taxon>
        <taxon>Fabales</taxon>
        <taxon>Fabaceae</taxon>
        <taxon>Papilionoideae</taxon>
        <taxon>50 kb inversion clade</taxon>
        <taxon>NPAAA clade</taxon>
        <taxon>indigoferoid/millettioid clade</taxon>
        <taxon>Phaseoleae</taxon>
        <taxon>Mucuna</taxon>
    </lineage>
</organism>